<dbReference type="SUPFAM" id="SSF52540">
    <property type="entry name" value="P-loop containing nucleoside triphosphate hydrolases"/>
    <property type="match status" value="1"/>
</dbReference>
<name>A0ABX0HT06_9BURK</name>
<evidence type="ECO:0000313" key="13">
    <source>
        <dbReference type="Proteomes" id="UP000802098"/>
    </source>
</evidence>
<comment type="caution">
    <text evidence="12">The sequence shown here is derived from an EMBL/GenBank/DDBJ whole genome shotgun (WGS) entry which is preliminary data.</text>
</comment>
<dbReference type="InterPro" id="IPR027417">
    <property type="entry name" value="P-loop_NTPase"/>
</dbReference>
<dbReference type="InterPro" id="IPR002586">
    <property type="entry name" value="CobQ/CobB/MinD/ParA_Nub-bd_dom"/>
</dbReference>
<accession>A0ABX0HT06</accession>
<evidence type="ECO:0000256" key="7">
    <source>
        <dbReference type="ARBA" id="ARBA00022840"/>
    </source>
</evidence>
<keyword evidence="9" id="KW-0315">Glutamine amidotransferase</keyword>
<proteinExistence type="inferred from homology"/>
<evidence type="ECO:0000256" key="5">
    <source>
        <dbReference type="ARBA" id="ARBA00022598"/>
    </source>
</evidence>
<dbReference type="InterPro" id="IPR029062">
    <property type="entry name" value="Class_I_gatase-like"/>
</dbReference>
<keyword evidence="7" id="KW-0067">ATP-binding</keyword>
<sequence>MAAVVLVAAPASGQGKTTVACALARLHARRGARVRAFKCGPDFLDPQWLALASGASVDTLDLWINGEADCAARLAQAAAEAELVVVEGVMGLHDGEPSAADLAQRFGLPVLAVIDAAKMAATFGALVHGLRSWRELPWAGVLANRVGGARHAAMLQAALPPEAGWAGALPADGRFALPERHLGLSAAGELPDALARLDAAADALASTPLGARALADWPQWVPPPVAAPAAPHRRLDGRRIAVAHDAAFAFVYPANLQTLHALGAETVFFSPLAGDALPDCDAVWLPGGYPELHAEALAARRDLAAQLAAHLAADRPVWAECGGMMALAETLVDGQGRQHRLWGLLPGRAVLGQRVAALGPHRLVFGRGELRGHSFHWSRFETGLVAALHTEPARAGAGLPLPPGEPVYELGALKASWFHPWFASSPELTARLFSPGALA</sequence>
<evidence type="ECO:0000256" key="1">
    <source>
        <dbReference type="ARBA" id="ARBA00001946"/>
    </source>
</evidence>
<dbReference type="RefSeq" id="WP_051141693.1">
    <property type="nucleotide sequence ID" value="NZ_JAAOCD010000003.1"/>
</dbReference>
<comment type="similarity">
    <text evidence="3">Belongs to the CobB/CobQ family. CobQ subfamily.</text>
</comment>
<gene>
    <name evidence="12" type="ORF">G7087_07220</name>
</gene>
<dbReference type="InterPro" id="IPR004484">
    <property type="entry name" value="CbiA/CobB_synth"/>
</dbReference>
<feature type="domain" description="CobQ/CobB/MinD/ParA nucleotide binding" evidence="10">
    <location>
        <begin position="6"/>
        <end position="159"/>
    </location>
</feature>
<keyword evidence="13" id="KW-1185">Reference proteome</keyword>
<evidence type="ECO:0000256" key="2">
    <source>
        <dbReference type="ARBA" id="ARBA00004953"/>
    </source>
</evidence>
<evidence type="ECO:0000256" key="4">
    <source>
        <dbReference type="ARBA" id="ARBA00022573"/>
    </source>
</evidence>
<evidence type="ECO:0000256" key="3">
    <source>
        <dbReference type="ARBA" id="ARBA00006205"/>
    </source>
</evidence>
<keyword evidence="6" id="KW-0547">Nucleotide-binding</keyword>
<comment type="cofactor">
    <cofactor evidence="1">
        <name>Mg(2+)</name>
        <dbReference type="ChEBI" id="CHEBI:18420"/>
    </cofactor>
</comment>
<dbReference type="PROSITE" id="PS51274">
    <property type="entry name" value="GATASE_COBBQ"/>
    <property type="match status" value="1"/>
</dbReference>
<dbReference type="Proteomes" id="UP000802098">
    <property type="component" value="Unassembled WGS sequence"/>
</dbReference>
<organism evidence="12 13">
    <name type="scientific">Rubrivivax benzoatilyticus</name>
    <dbReference type="NCBI Taxonomy" id="316997"/>
    <lineage>
        <taxon>Bacteria</taxon>
        <taxon>Pseudomonadati</taxon>
        <taxon>Pseudomonadota</taxon>
        <taxon>Betaproteobacteria</taxon>
        <taxon>Burkholderiales</taxon>
        <taxon>Sphaerotilaceae</taxon>
        <taxon>Rubrivivax</taxon>
    </lineage>
</organism>
<dbReference type="Pfam" id="PF07685">
    <property type="entry name" value="GATase_3"/>
    <property type="match status" value="1"/>
</dbReference>
<dbReference type="PANTHER" id="PTHR43873:SF1">
    <property type="entry name" value="COBYRINATE A,C-DIAMIDE SYNTHASE"/>
    <property type="match status" value="1"/>
</dbReference>
<evidence type="ECO:0000313" key="12">
    <source>
        <dbReference type="EMBL" id="NHK98165.1"/>
    </source>
</evidence>
<dbReference type="NCBIfam" id="NF002204">
    <property type="entry name" value="PRK01077.1"/>
    <property type="match status" value="1"/>
</dbReference>
<dbReference type="Gene3D" id="3.40.50.880">
    <property type="match status" value="1"/>
</dbReference>
<feature type="domain" description="CobB/CobQ-like glutamine amidotransferase" evidence="11">
    <location>
        <begin position="239"/>
        <end position="381"/>
    </location>
</feature>
<evidence type="ECO:0000259" key="10">
    <source>
        <dbReference type="Pfam" id="PF01656"/>
    </source>
</evidence>
<evidence type="ECO:0000256" key="8">
    <source>
        <dbReference type="ARBA" id="ARBA00022842"/>
    </source>
</evidence>
<evidence type="ECO:0000256" key="6">
    <source>
        <dbReference type="ARBA" id="ARBA00022741"/>
    </source>
</evidence>
<evidence type="ECO:0000256" key="9">
    <source>
        <dbReference type="ARBA" id="ARBA00022962"/>
    </source>
</evidence>
<keyword evidence="4" id="KW-0169">Cobalamin biosynthesis</keyword>
<evidence type="ECO:0000259" key="11">
    <source>
        <dbReference type="Pfam" id="PF07685"/>
    </source>
</evidence>
<dbReference type="Pfam" id="PF01656">
    <property type="entry name" value="CbiA"/>
    <property type="match status" value="1"/>
</dbReference>
<dbReference type="Gene3D" id="3.40.50.300">
    <property type="entry name" value="P-loop containing nucleotide triphosphate hydrolases"/>
    <property type="match status" value="1"/>
</dbReference>
<dbReference type="SUPFAM" id="SSF52317">
    <property type="entry name" value="Class I glutamine amidotransferase-like"/>
    <property type="match status" value="1"/>
</dbReference>
<comment type="pathway">
    <text evidence="2">Cofactor biosynthesis; adenosylcobalamin biosynthesis.</text>
</comment>
<reference evidence="12 13" key="1">
    <citation type="submission" date="2020-03" db="EMBL/GenBank/DDBJ databases">
        <title>Rubrivivax benzoatilyticus JA2 (sequenced after 10 years sub-culturing).</title>
        <authorList>
            <person name="Gupta D."/>
            <person name="Chintalapati S."/>
            <person name="Chintalapati V.R."/>
        </authorList>
    </citation>
    <scope>NUCLEOTIDE SEQUENCE [LARGE SCALE GENOMIC DNA]</scope>
    <source>
        <strain evidence="12 13">JA2-Mal</strain>
    </source>
</reference>
<protein>
    <submittedName>
        <fullName evidence="12">Cobyrinate a,c-diamide synthase</fullName>
    </submittedName>
</protein>
<dbReference type="PANTHER" id="PTHR43873">
    <property type="entry name" value="COBYRINATE A,C-DIAMIDE SYNTHASE"/>
    <property type="match status" value="1"/>
</dbReference>
<keyword evidence="5" id="KW-0436">Ligase</keyword>
<dbReference type="EMBL" id="JAAOCD010000003">
    <property type="protein sequence ID" value="NHK98165.1"/>
    <property type="molecule type" value="Genomic_DNA"/>
</dbReference>
<keyword evidence="8" id="KW-0460">Magnesium</keyword>
<dbReference type="InterPro" id="IPR011698">
    <property type="entry name" value="GATase_3"/>
</dbReference>